<dbReference type="Proteomes" id="UP000886998">
    <property type="component" value="Unassembled WGS sequence"/>
</dbReference>
<name>A0A8X6XBV0_9ARAC</name>
<reference evidence="2" key="1">
    <citation type="submission" date="2020-08" db="EMBL/GenBank/DDBJ databases">
        <title>Multicomponent nature underlies the extraordinary mechanical properties of spider dragline silk.</title>
        <authorList>
            <person name="Kono N."/>
            <person name="Nakamura H."/>
            <person name="Mori M."/>
            <person name="Yoshida Y."/>
            <person name="Ohtoshi R."/>
            <person name="Malay A.D."/>
            <person name="Moran D.A.P."/>
            <person name="Tomita M."/>
            <person name="Numata K."/>
            <person name="Arakawa K."/>
        </authorList>
    </citation>
    <scope>NUCLEOTIDE SEQUENCE</scope>
</reference>
<dbReference type="SUPFAM" id="SSF53098">
    <property type="entry name" value="Ribonuclease H-like"/>
    <property type="match status" value="1"/>
</dbReference>
<dbReference type="InterPro" id="IPR001584">
    <property type="entry name" value="Integrase_cat-core"/>
</dbReference>
<dbReference type="EMBL" id="BMAV01007632">
    <property type="protein sequence ID" value="GFY50675.1"/>
    <property type="molecule type" value="Genomic_DNA"/>
</dbReference>
<dbReference type="OrthoDB" id="10030726at2759"/>
<keyword evidence="3" id="KW-1185">Reference proteome</keyword>
<dbReference type="InterPro" id="IPR036397">
    <property type="entry name" value="RNaseH_sf"/>
</dbReference>
<accession>A0A8X6XBV0</accession>
<dbReference type="GO" id="GO:0003676">
    <property type="term" value="F:nucleic acid binding"/>
    <property type="evidence" value="ECO:0007669"/>
    <property type="project" value="InterPro"/>
</dbReference>
<evidence type="ECO:0000313" key="3">
    <source>
        <dbReference type="Proteomes" id="UP000886998"/>
    </source>
</evidence>
<sequence>MIEFGSTSFGQDCIGVYIATSCIAESVKGGNQFLRKHLVYSYQFLQPQRLGIDLLGRFPRSMKGNKWIIVCTDYFSRFEVTKALPTAEAEEVAKFITEGIVLKHGAP</sequence>
<dbReference type="GO" id="GO:0015074">
    <property type="term" value="P:DNA integration"/>
    <property type="evidence" value="ECO:0007669"/>
    <property type="project" value="InterPro"/>
</dbReference>
<protein>
    <submittedName>
        <fullName evidence="2">Transposon Ty3-I Gag-Pol polyprotein</fullName>
    </submittedName>
</protein>
<proteinExistence type="predicted"/>
<gene>
    <name evidence="2" type="primary">TY3B-I_1257</name>
    <name evidence="2" type="ORF">TNIN_342811</name>
</gene>
<evidence type="ECO:0000259" key="1">
    <source>
        <dbReference type="PROSITE" id="PS50994"/>
    </source>
</evidence>
<dbReference type="AlphaFoldDB" id="A0A8X6XBV0"/>
<dbReference type="Gene3D" id="3.30.420.10">
    <property type="entry name" value="Ribonuclease H-like superfamily/Ribonuclease H"/>
    <property type="match status" value="1"/>
</dbReference>
<feature type="domain" description="Integrase catalytic" evidence="1">
    <location>
        <begin position="43"/>
        <end position="107"/>
    </location>
</feature>
<dbReference type="InterPro" id="IPR012337">
    <property type="entry name" value="RNaseH-like_sf"/>
</dbReference>
<evidence type="ECO:0000313" key="2">
    <source>
        <dbReference type="EMBL" id="GFY50675.1"/>
    </source>
</evidence>
<organism evidence="2 3">
    <name type="scientific">Trichonephila inaurata madagascariensis</name>
    <dbReference type="NCBI Taxonomy" id="2747483"/>
    <lineage>
        <taxon>Eukaryota</taxon>
        <taxon>Metazoa</taxon>
        <taxon>Ecdysozoa</taxon>
        <taxon>Arthropoda</taxon>
        <taxon>Chelicerata</taxon>
        <taxon>Arachnida</taxon>
        <taxon>Araneae</taxon>
        <taxon>Araneomorphae</taxon>
        <taxon>Entelegynae</taxon>
        <taxon>Araneoidea</taxon>
        <taxon>Nephilidae</taxon>
        <taxon>Trichonephila</taxon>
        <taxon>Trichonephila inaurata</taxon>
    </lineage>
</organism>
<comment type="caution">
    <text evidence="2">The sequence shown here is derived from an EMBL/GenBank/DDBJ whole genome shotgun (WGS) entry which is preliminary data.</text>
</comment>
<dbReference type="PROSITE" id="PS50994">
    <property type="entry name" value="INTEGRASE"/>
    <property type="match status" value="1"/>
</dbReference>